<dbReference type="OrthoDB" id="2339902at2"/>
<dbReference type="EMBL" id="AGEI01000011">
    <property type="protein sequence ID" value="EHR35686.1"/>
    <property type="molecule type" value="Genomic_DNA"/>
</dbReference>
<evidence type="ECO:0000313" key="2">
    <source>
        <dbReference type="Proteomes" id="UP000004191"/>
    </source>
</evidence>
<dbReference type="HOGENOM" id="CLU_2939895_0_0_9"/>
<reference evidence="1 2" key="1">
    <citation type="submission" date="2012-01" db="EMBL/GenBank/DDBJ databases">
        <title>The Genome Sequence of Helcococcus kunzii ATCC 51366.</title>
        <authorList>
            <consortium name="The Broad Institute Genome Sequencing Platform"/>
            <person name="Earl A."/>
            <person name="Ward D."/>
            <person name="Feldgarden M."/>
            <person name="Gevers D."/>
            <person name="Huys G."/>
            <person name="Young S.K."/>
            <person name="Zeng Q."/>
            <person name="Gargeya S."/>
            <person name="Fitzgerald M."/>
            <person name="Haas B."/>
            <person name="Abouelleil A."/>
            <person name="Alvarado L."/>
            <person name="Arachchi H.M."/>
            <person name="Berlin A."/>
            <person name="Chapman S.B."/>
            <person name="Gearin G."/>
            <person name="Goldberg J."/>
            <person name="Griggs A."/>
            <person name="Gujja S."/>
            <person name="Hansen M."/>
            <person name="Heiman D."/>
            <person name="Howarth C."/>
            <person name="Larimer J."/>
            <person name="Lui A."/>
            <person name="MacDonald P.J.P."/>
            <person name="McCowen C."/>
            <person name="Montmayeur A."/>
            <person name="Murphy C."/>
            <person name="Neiman D."/>
            <person name="Pearson M."/>
            <person name="Priest M."/>
            <person name="Roberts A."/>
            <person name="Saif S."/>
            <person name="Shea T."/>
            <person name="Sisk P."/>
            <person name="Stolte C."/>
            <person name="Sykes S."/>
            <person name="Wortman J."/>
            <person name="Nusbaum C."/>
            <person name="Birren B."/>
        </authorList>
    </citation>
    <scope>NUCLEOTIDE SEQUENCE [LARGE SCALE GENOMIC DNA]</scope>
    <source>
        <strain evidence="1 2">ATCC 51366</strain>
    </source>
</reference>
<dbReference type="RefSeq" id="WP_005397426.1">
    <property type="nucleotide sequence ID" value="NZ_JH601088.1"/>
</dbReference>
<organism evidence="1 2">
    <name type="scientific">Helcococcus kunzii ATCC 51366</name>
    <dbReference type="NCBI Taxonomy" id="883114"/>
    <lineage>
        <taxon>Bacteria</taxon>
        <taxon>Bacillati</taxon>
        <taxon>Bacillota</taxon>
        <taxon>Tissierellia</taxon>
        <taxon>Tissierellales</taxon>
        <taxon>Peptoniphilaceae</taxon>
        <taxon>Helcococcus</taxon>
    </lineage>
</organism>
<proteinExistence type="predicted"/>
<evidence type="ECO:0000313" key="1">
    <source>
        <dbReference type="EMBL" id="EHR35686.1"/>
    </source>
</evidence>
<dbReference type="AlphaFoldDB" id="H3NM16"/>
<name>H3NM16_9FIRM</name>
<comment type="caution">
    <text evidence="1">The sequence shown here is derived from an EMBL/GenBank/DDBJ whole genome shotgun (WGS) entry which is preliminary data.</text>
</comment>
<dbReference type="STRING" id="883114.HMPREF9709_00377"/>
<keyword evidence="2" id="KW-1185">Reference proteome</keyword>
<sequence length="61" mass="7009">MYKNFCKKMTSKELEVIEKGKGKNDKYCKWAWLACLNDTAMSWAGTSDPASTCEYMKKVCN</sequence>
<accession>H3NM16</accession>
<dbReference type="Proteomes" id="UP000004191">
    <property type="component" value="Unassembled WGS sequence"/>
</dbReference>
<dbReference type="GeneID" id="96998387"/>
<gene>
    <name evidence="1" type="ORF">HMPREF9709_00377</name>
</gene>
<protein>
    <submittedName>
        <fullName evidence="1">Uncharacterized protein</fullName>
    </submittedName>
</protein>